<dbReference type="FunCoup" id="A0A7M7IZB1">
    <property type="interactions" value="735"/>
</dbReference>
<dbReference type="InterPro" id="IPR009294">
    <property type="entry name" value="Aph-1"/>
</dbReference>
<dbReference type="Proteomes" id="UP000594260">
    <property type="component" value="Unplaced"/>
</dbReference>
<feature type="transmembrane region" description="Helical" evidence="7">
    <location>
        <begin position="213"/>
        <end position="232"/>
    </location>
</feature>
<protein>
    <recommendedName>
        <fullName evidence="10">Gamma-secretase subunit Aph-1</fullName>
    </recommendedName>
</protein>
<organism evidence="8 9">
    <name type="scientific">Varroa destructor</name>
    <name type="common">Honeybee mite</name>
    <dbReference type="NCBI Taxonomy" id="109461"/>
    <lineage>
        <taxon>Eukaryota</taxon>
        <taxon>Metazoa</taxon>
        <taxon>Ecdysozoa</taxon>
        <taxon>Arthropoda</taxon>
        <taxon>Chelicerata</taxon>
        <taxon>Arachnida</taxon>
        <taxon>Acari</taxon>
        <taxon>Parasitiformes</taxon>
        <taxon>Mesostigmata</taxon>
        <taxon>Gamasina</taxon>
        <taxon>Dermanyssoidea</taxon>
        <taxon>Varroidae</taxon>
        <taxon>Varroa</taxon>
    </lineage>
</organism>
<dbReference type="KEGG" id="vde:111243416"/>
<feature type="transmembrane region" description="Helical" evidence="7">
    <location>
        <begin position="187"/>
        <end position="207"/>
    </location>
</feature>
<evidence type="ECO:0000256" key="1">
    <source>
        <dbReference type="ARBA" id="ARBA00004141"/>
    </source>
</evidence>
<dbReference type="EnsemblMetazoa" id="XM_022788946">
    <property type="protein sequence ID" value="XP_022644681"/>
    <property type="gene ID" value="LOC111243416"/>
</dbReference>
<name>A0A7M7IZB1_VARDE</name>
<dbReference type="GO" id="GO:0016485">
    <property type="term" value="P:protein processing"/>
    <property type="evidence" value="ECO:0007669"/>
    <property type="project" value="InterPro"/>
</dbReference>
<dbReference type="OrthoDB" id="6507463at2759"/>
<feature type="transmembrane region" description="Helical" evidence="7">
    <location>
        <begin position="33"/>
        <end position="59"/>
    </location>
</feature>
<sequence>MALAEFVGCSLVAFGPSFSMFCITIASCPIRVIIFITAAFFWLVSLLHSSILWCCTVAIFRPSDISKLVPFGVIEAVLFQELFRYLFYKILRKAEVGLKKVTEVGTDGNVVSDSRQTLAYVSGLGFGAISGGFSLMNVLAEIGGPASVGLFGQSEWFVLASSFTTCLFIFLNTAWGVMLFHAYDTKNIFLACATILLHLTCSLVTLFNAGEVYVASLAPITLITLFCAGAAFHCAGGQVRRLGLIFARRSESSRRSSLQ</sequence>
<comment type="similarity">
    <text evidence="2">Belongs to the APH-1 family.</text>
</comment>
<evidence type="ECO:0000256" key="7">
    <source>
        <dbReference type="SAM" id="Phobius"/>
    </source>
</evidence>
<keyword evidence="4" id="KW-0914">Notch signaling pathway</keyword>
<evidence type="ECO:0000313" key="8">
    <source>
        <dbReference type="EnsemblMetazoa" id="XP_022644681"/>
    </source>
</evidence>
<dbReference type="GO" id="GO:0007219">
    <property type="term" value="P:Notch signaling pathway"/>
    <property type="evidence" value="ECO:0007669"/>
    <property type="project" value="UniProtKB-KW"/>
</dbReference>
<evidence type="ECO:0000256" key="5">
    <source>
        <dbReference type="ARBA" id="ARBA00022989"/>
    </source>
</evidence>
<proteinExistence type="inferred from homology"/>
<evidence type="ECO:0000256" key="2">
    <source>
        <dbReference type="ARBA" id="ARBA00005577"/>
    </source>
</evidence>
<evidence type="ECO:0008006" key="10">
    <source>
        <dbReference type="Google" id="ProtNLM"/>
    </source>
</evidence>
<dbReference type="GeneID" id="111243416"/>
<feature type="transmembrane region" description="Helical" evidence="7">
    <location>
        <begin position="118"/>
        <end position="136"/>
    </location>
</feature>
<evidence type="ECO:0000256" key="3">
    <source>
        <dbReference type="ARBA" id="ARBA00022692"/>
    </source>
</evidence>
<keyword evidence="3 7" id="KW-0812">Transmembrane</keyword>
<dbReference type="OMA" id="DTNNYLH"/>
<dbReference type="AlphaFoldDB" id="A0A7M7IZB1"/>
<evidence type="ECO:0000256" key="4">
    <source>
        <dbReference type="ARBA" id="ARBA00022976"/>
    </source>
</evidence>
<feature type="transmembrane region" description="Helical" evidence="7">
    <location>
        <begin position="6"/>
        <end position="26"/>
    </location>
</feature>
<evidence type="ECO:0000313" key="9">
    <source>
        <dbReference type="Proteomes" id="UP000594260"/>
    </source>
</evidence>
<comment type="subcellular location">
    <subcellularLocation>
        <location evidence="1">Membrane</location>
        <topology evidence="1">Multi-pass membrane protein</topology>
    </subcellularLocation>
</comment>
<evidence type="ECO:0000256" key="6">
    <source>
        <dbReference type="ARBA" id="ARBA00023136"/>
    </source>
</evidence>
<keyword evidence="9" id="KW-1185">Reference proteome</keyword>
<dbReference type="GO" id="GO:0016020">
    <property type="term" value="C:membrane"/>
    <property type="evidence" value="ECO:0007669"/>
    <property type="project" value="UniProtKB-SubCell"/>
</dbReference>
<keyword evidence="5 7" id="KW-1133">Transmembrane helix</keyword>
<dbReference type="PANTHER" id="PTHR12889">
    <property type="entry name" value="GAMMA-SECRETASE SUBUNIT APH-1"/>
    <property type="match status" value="1"/>
</dbReference>
<dbReference type="Pfam" id="PF06105">
    <property type="entry name" value="Aph-1"/>
    <property type="match status" value="1"/>
</dbReference>
<feature type="transmembrane region" description="Helical" evidence="7">
    <location>
        <begin position="156"/>
        <end position="180"/>
    </location>
</feature>
<dbReference type="CTD" id="33467"/>
<accession>A0A7M7IZB1</accession>
<reference evidence="8" key="1">
    <citation type="submission" date="2021-01" db="UniProtKB">
        <authorList>
            <consortium name="EnsemblMetazoa"/>
        </authorList>
    </citation>
    <scope>IDENTIFICATION</scope>
</reference>
<dbReference type="InParanoid" id="A0A7M7IZB1"/>
<keyword evidence="6 7" id="KW-0472">Membrane</keyword>
<dbReference type="RefSeq" id="XP_022644681.1">
    <property type="nucleotide sequence ID" value="XM_022788946.1"/>
</dbReference>